<proteinExistence type="predicted"/>
<dbReference type="NCBIfam" id="TIGR01444">
    <property type="entry name" value="fkbM_fam"/>
    <property type="match status" value="1"/>
</dbReference>
<keyword evidence="3" id="KW-1185">Reference proteome</keyword>
<dbReference type="RefSeq" id="WP_146080025.1">
    <property type="nucleotide sequence ID" value="NZ_JJMJ01000259.1"/>
</dbReference>
<accession>A0ABX5B2Z2</accession>
<organism evidence="2 3">
    <name type="scientific">Brachyspira murdochii</name>
    <dbReference type="NCBI Taxonomy" id="84378"/>
    <lineage>
        <taxon>Bacteria</taxon>
        <taxon>Pseudomonadati</taxon>
        <taxon>Spirochaetota</taxon>
        <taxon>Spirochaetia</taxon>
        <taxon>Brachyspirales</taxon>
        <taxon>Brachyspiraceae</taxon>
        <taxon>Brachyspira</taxon>
    </lineage>
</organism>
<evidence type="ECO:0000313" key="2">
    <source>
        <dbReference type="EMBL" id="PPS20824.1"/>
    </source>
</evidence>
<evidence type="ECO:0000313" key="3">
    <source>
        <dbReference type="Proteomes" id="UP000238924"/>
    </source>
</evidence>
<protein>
    <recommendedName>
        <fullName evidence="1">Methyltransferase FkbM domain-containing protein</fullName>
    </recommendedName>
</protein>
<name>A0ABX5B2Z2_9SPIR</name>
<gene>
    <name evidence="2" type="ORF">DJ52_14540</name>
</gene>
<feature type="non-terminal residue" evidence="2">
    <location>
        <position position="1"/>
    </location>
</feature>
<dbReference type="InterPro" id="IPR029063">
    <property type="entry name" value="SAM-dependent_MTases_sf"/>
</dbReference>
<reference evidence="2 3" key="1">
    <citation type="submission" date="2014-04" db="EMBL/GenBank/DDBJ databases">
        <title>Whole genome sequence of 'Brachyspira hampsonii' D13-03603F2.</title>
        <authorList>
            <person name="Patterson A.H."/>
            <person name="Chaban B."/>
            <person name="Fernando C."/>
            <person name="Harding J.C."/>
            <person name="Hill J.E."/>
        </authorList>
    </citation>
    <scope>NUCLEOTIDE SEQUENCE [LARGE SCALE GENOMIC DNA]</scope>
    <source>
        <strain evidence="2 3">D13-03603F2</strain>
    </source>
</reference>
<dbReference type="EMBL" id="JJMJ01000259">
    <property type="protein sequence ID" value="PPS20824.1"/>
    <property type="molecule type" value="Genomic_DNA"/>
</dbReference>
<dbReference type="Pfam" id="PF05050">
    <property type="entry name" value="Methyltransf_21"/>
    <property type="match status" value="1"/>
</dbReference>
<dbReference type="InterPro" id="IPR006342">
    <property type="entry name" value="FkbM_mtfrase"/>
</dbReference>
<evidence type="ECO:0000259" key="1">
    <source>
        <dbReference type="Pfam" id="PF05050"/>
    </source>
</evidence>
<comment type="caution">
    <text evidence="2">The sequence shown here is derived from an EMBL/GenBank/DDBJ whole genome shotgun (WGS) entry which is preliminary data.</text>
</comment>
<feature type="domain" description="Methyltransferase FkbM" evidence="1">
    <location>
        <begin position="79"/>
        <end position="232"/>
    </location>
</feature>
<dbReference type="SUPFAM" id="SSF53335">
    <property type="entry name" value="S-adenosyl-L-methionine-dependent methyltransferases"/>
    <property type="match status" value="1"/>
</dbReference>
<dbReference type="Proteomes" id="UP000238924">
    <property type="component" value="Unassembled WGS sequence"/>
</dbReference>
<dbReference type="Gene3D" id="3.40.50.150">
    <property type="entry name" value="Vaccinia Virus protein VP39"/>
    <property type="match status" value="1"/>
</dbReference>
<sequence>KDNYTYIIPFDKYFIMKNFNRFISIYEYLYDNKSKEIFEKLLYCKYNGFIERLSDIFEKSHYFSVNAFLSDSKKQIFLDLGAYVGDTVEKFIEHSEGIFDKIYAFEPGDKQFSAMNIRVSRLIREWAIDSNSIILEKLGISDTNKEVFFDESCDILSSNITNNETGIKIKVVSVDEYLNGRPITFLKSDIEGEELNMLKGASETIKKYKPKMAISIYHRPDDFFTIPEFIKSLVPEYKFYLRHHSITFAETVLYCCI</sequence>